<dbReference type="AlphaFoldDB" id="A0A2S7E873"/>
<evidence type="ECO:0000313" key="1">
    <source>
        <dbReference type="EMBL" id="PPU86307.1"/>
    </source>
</evidence>
<comment type="caution">
    <text evidence="1">The sequence shown here is derived from an EMBL/GenBank/DDBJ whole genome shotgun (WGS) entry which is preliminary data.</text>
</comment>
<reference evidence="2" key="1">
    <citation type="submission" date="2016-08" db="EMBL/GenBank/DDBJ databases">
        <authorList>
            <person name="Merda D."/>
            <person name="Briand M."/>
            <person name="Taghouti G."/>
            <person name="Carrere S."/>
            <person name="Gouzy J."/>
            <person name="Portier P."/>
            <person name="Jacques M.-A."/>
            <person name="Fischer-Le Saux M."/>
        </authorList>
    </citation>
    <scope>NUCLEOTIDE SEQUENCE [LARGE SCALE GENOMIC DNA]</scope>
    <source>
        <strain evidence="2">CFBP1817</strain>
    </source>
</reference>
<proteinExistence type="predicted"/>
<dbReference type="Proteomes" id="UP000239939">
    <property type="component" value="Unassembled WGS sequence"/>
</dbReference>
<dbReference type="RefSeq" id="WP_128418399.1">
    <property type="nucleotide sequence ID" value="NZ_MDEJ01000218.1"/>
</dbReference>
<dbReference type="EMBL" id="MDEJ01000218">
    <property type="protein sequence ID" value="PPU86307.1"/>
    <property type="molecule type" value="Genomic_DNA"/>
</dbReference>
<accession>A0A2S7E873</accession>
<name>A0A2S7E873_9XANT</name>
<protein>
    <submittedName>
        <fullName evidence="1">Uncharacterized protein</fullName>
    </submittedName>
</protein>
<sequence length="186" mass="21064">MKQHLELLEFAEEANSRMASDYHAGFFNMDGKLKGLLCETDVLSWLAEGELQKIANDPGYQCHTWEPNYLVVASGPKWQLRVGLYSHSSEFVYTMPQHMIVAVVGRKSLTADHYLMPCDIEIGTFDPSIRLEPGVRRVHEPGDLIVIDSRSNLFDVVIQAPVLTVKFTSTVHHPLQWAFHRQTGEA</sequence>
<dbReference type="OrthoDB" id="6064877at2"/>
<gene>
    <name evidence="1" type="ORF">XpopCFBP1817_19590</name>
</gene>
<evidence type="ECO:0000313" key="2">
    <source>
        <dbReference type="Proteomes" id="UP000239939"/>
    </source>
</evidence>
<organism evidence="1 2">
    <name type="scientific">Xanthomonas populi</name>
    <dbReference type="NCBI Taxonomy" id="53414"/>
    <lineage>
        <taxon>Bacteria</taxon>
        <taxon>Pseudomonadati</taxon>
        <taxon>Pseudomonadota</taxon>
        <taxon>Gammaproteobacteria</taxon>
        <taxon>Lysobacterales</taxon>
        <taxon>Lysobacteraceae</taxon>
        <taxon>Xanthomonas</taxon>
    </lineage>
</organism>
<keyword evidence="2" id="KW-1185">Reference proteome</keyword>